<dbReference type="InterPro" id="IPR006680">
    <property type="entry name" value="Amidohydro-rel"/>
</dbReference>
<dbReference type="Gene3D" id="3.20.20.140">
    <property type="entry name" value="Metal-dependent hydrolases"/>
    <property type="match status" value="2"/>
</dbReference>
<dbReference type="InterPro" id="IPR050287">
    <property type="entry name" value="MTA/SAH_deaminase"/>
</dbReference>
<organism evidence="3 4">
    <name type="scientific">Spirosoma aureum</name>
    <dbReference type="NCBI Taxonomy" id="2692134"/>
    <lineage>
        <taxon>Bacteria</taxon>
        <taxon>Pseudomonadati</taxon>
        <taxon>Bacteroidota</taxon>
        <taxon>Cytophagia</taxon>
        <taxon>Cytophagales</taxon>
        <taxon>Cytophagaceae</taxon>
        <taxon>Spirosoma</taxon>
    </lineage>
</organism>
<dbReference type="RefSeq" id="WP_167205677.1">
    <property type="nucleotide sequence ID" value="NZ_CP050063.1"/>
</dbReference>
<protein>
    <submittedName>
        <fullName evidence="3">Amidohydrolase family protein</fullName>
    </submittedName>
</protein>
<evidence type="ECO:0000256" key="1">
    <source>
        <dbReference type="ARBA" id="ARBA00022801"/>
    </source>
</evidence>
<dbReference type="KEGG" id="spib:G8759_04675"/>
<dbReference type="PANTHER" id="PTHR43794:SF11">
    <property type="entry name" value="AMIDOHYDROLASE-RELATED DOMAIN-CONTAINING PROTEIN"/>
    <property type="match status" value="1"/>
</dbReference>
<dbReference type="Gene3D" id="2.30.40.10">
    <property type="entry name" value="Urease, subunit C, domain 1"/>
    <property type="match status" value="1"/>
</dbReference>
<keyword evidence="1 3" id="KW-0378">Hydrolase</keyword>
<feature type="domain" description="Amidohydrolase-related" evidence="2">
    <location>
        <begin position="293"/>
        <end position="453"/>
    </location>
</feature>
<evidence type="ECO:0000259" key="2">
    <source>
        <dbReference type="Pfam" id="PF01979"/>
    </source>
</evidence>
<dbReference type="Proteomes" id="UP000501802">
    <property type="component" value="Chromosome"/>
</dbReference>
<dbReference type="SUPFAM" id="SSF51338">
    <property type="entry name" value="Composite domain of metallo-dependent hydrolases"/>
    <property type="match status" value="1"/>
</dbReference>
<accession>A0A6G9AI68</accession>
<reference evidence="3 4" key="1">
    <citation type="submission" date="2020-03" db="EMBL/GenBank/DDBJ databases">
        <authorList>
            <person name="Kim M.K."/>
        </authorList>
    </citation>
    <scope>NUCLEOTIDE SEQUENCE [LARGE SCALE GENOMIC DNA]</scope>
    <source>
        <strain evidence="3 4">BT328</strain>
    </source>
</reference>
<proteinExistence type="predicted"/>
<keyword evidence="4" id="KW-1185">Reference proteome</keyword>
<dbReference type="AlphaFoldDB" id="A0A6G9AI68"/>
<evidence type="ECO:0000313" key="4">
    <source>
        <dbReference type="Proteomes" id="UP000501802"/>
    </source>
</evidence>
<gene>
    <name evidence="3" type="ORF">G8759_04675</name>
</gene>
<dbReference type="GO" id="GO:0016810">
    <property type="term" value="F:hydrolase activity, acting on carbon-nitrogen (but not peptide) bonds"/>
    <property type="evidence" value="ECO:0007669"/>
    <property type="project" value="InterPro"/>
</dbReference>
<dbReference type="InterPro" id="IPR011059">
    <property type="entry name" value="Metal-dep_hydrolase_composite"/>
</dbReference>
<evidence type="ECO:0000313" key="3">
    <source>
        <dbReference type="EMBL" id="QIP11975.1"/>
    </source>
</evidence>
<name>A0A6G9AI68_9BACT</name>
<sequence length="547" mass="61447">MFTSSGRPLCIIGNVVDDQGRESVKTILVQNGRITAVQPGKVPFDLPNLIRLELADNETILPGLINLHVHSEYNVFPLWKSPAVWSNRFQWRNNEQYIKDIKNFKEYIEANWQQESFDFIKSVLQPPNTGNHPPLATASVDAAMKEVQKLHGIVTELQSVAGGTTLVQQTIKLENDGKIPNFIIRDTTDPGELGIPQTKRVFSVVDFVRPGPNFDAPGSPNLADDDTSSWPMMRHPSFDDFLSSVREGNNRYYACIAHIAEGRAGYLQRGNPDGFSRREFTEFRRALTDSTYTTFLKTANLTLTHACGLDYSDNETLDFLRENQISVVWSPVSNLILYRDTIPVKTLLNHGINVCLGSDWAPSGSKHVWDEFKFARHFCDMLTLSVSDAQLLAMMTQNPATALGSLKVGSIQPGYNADFFILRKQTPEQPALAALHTQDDRSVRCTIVNGRIVYGDKDLIDNSLSVDYQRIPASEGQIASQKVVSINSSLNFDLVKAISQTDLLMSHYTNKVVNQPWLQRTRLLSADDFVYQRRINQLKVDLANLIK</sequence>
<dbReference type="PANTHER" id="PTHR43794">
    <property type="entry name" value="AMINOHYDROLASE SSNA-RELATED"/>
    <property type="match status" value="1"/>
</dbReference>
<dbReference type="SUPFAM" id="SSF51556">
    <property type="entry name" value="Metallo-dependent hydrolases"/>
    <property type="match status" value="1"/>
</dbReference>
<dbReference type="InterPro" id="IPR032466">
    <property type="entry name" value="Metal_Hydrolase"/>
</dbReference>
<dbReference type="Pfam" id="PF01979">
    <property type="entry name" value="Amidohydro_1"/>
    <property type="match status" value="1"/>
</dbReference>
<dbReference type="EMBL" id="CP050063">
    <property type="protein sequence ID" value="QIP11975.1"/>
    <property type="molecule type" value="Genomic_DNA"/>
</dbReference>